<dbReference type="PANTHER" id="PTHR45629">
    <property type="entry name" value="SNF2/RAD54 FAMILY MEMBER"/>
    <property type="match status" value="1"/>
</dbReference>
<feature type="compositionally biased region" description="Low complexity" evidence="1">
    <location>
        <begin position="49"/>
        <end position="59"/>
    </location>
</feature>
<dbReference type="STRING" id="743788.S8DM91"/>
<dbReference type="InterPro" id="IPR050496">
    <property type="entry name" value="SNF2_RAD54_helicase_repair"/>
</dbReference>
<dbReference type="EMBL" id="KE504228">
    <property type="protein sequence ID" value="EPS94596.1"/>
    <property type="molecule type" value="Genomic_DNA"/>
</dbReference>
<dbReference type="PANTHER" id="PTHR45629:SF7">
    <property type="entry name" value="DNA EXCISION REPAIR PROTEIN ERCC-6-RELATED"/>
    <property type="match status" value="1"/>
</dbReference>
<accession>S8DM91</accession>
<evidence type="ECO:0000256" key="1">
    <source>
        <dbReference type="SAM" id="MobiDB-lite"/>
    </source>
</evidence>
<evidence type="ECO:0000313" key="2">
    <source>
        <dbReference type="EMBL" id="EPS94596.1"/>
    </source>
</evidence>
<proteinExistence type="predicted"/>
<dbReference type="InterPro" id="IPR038718">
    <property type="entry name" value="SNF2-like_sf"/>
</dbReference>
<feature type="compositionally biased region" description="Acidic residues" evidence="1">
    <location>
        <begin position="106"/>
        <end position="124"/>
    </location>
</feature>
<sequence>MASRTSTVKVTTKRTQKFEHSKPVPLEEDSDSDFNPGSYEYETKKMSRPSRGSVSARGASSKRKRRETLAHMEDYQPSSQYNTKQREAPTPQTDNLLVECFKDIGLDLEPEEETVDADVEEEVEERVSGSEEASDNEAEEHPAVLRTFAVQRPPASNSFTRDKERPDDDSLTESETEPEPEEAEIWSPSSKRKDAPASTLAPPLKKRKIEDDDDSVTESEPEPEPEEPGAKDADSGSETEPDEEGEAEAEKSLQPRPEFVVPPDRKGIRPLVLEPGYVVPWKINTFLRDYQRAGVRFFIERYKEGRGALLGDDMGLGVLQMANMVDFS</sequence>
<feature type="compositionally biased region" description="Acidic residues" evidence="1">
    <location>
        <begin position="235"/>
        <end position="247"/>
    </location>
</feature>
<gene>
    <name evidence="2" type="ORF">FOMPIDRAFT_1054943</name>
</gene>
<dbReference type="HOGENOM" id="CLU_847397_0_0_1"/>
<organism evidence="2 3">
    <name type="scientific">Fomitopsis schrenkii</name>
    <name type="common">Brown rot fungus</name>
    <dbReference type="NCBI Taxonomy" id="2126942"/>
    <lineage>
        <taxon>Eukaryota</taxon>
        <taxon>Fungi</taxon>
        <taxon>Dikarya</taxon>
        <taxon>Basidiomycota</taxon>
        <taxon>Agaricomycotina</taxon>
        <taxon>Agaricomycetes</taxon>
        <taxon>Polyporales</taxon>
        <taxon>Fomitopsis</taxon>
    </lineage>
</organism>
<evidence type="ECO:0000313" key="3">
    <source>
        <dbReference type="Proteomes" id="UP000015241"/>
    </source>
</evidence>
<feature type="region of interest" description="Disordered" evidence="1">
    <location>
        <begin position="1"/>
        <end position="262"/>
    </location>
</feature>
<reference evidence="2 3" key="1">
    <citation type="journal article" date="2012" name="Science">
        <title>The Paleozoic origin of enzymatic lignin decomposition reconstructed from 31 fungal genomes.</title>
        <authorList>
            <person name="Floudas D."/>
            <person name="Binder M."/>
            <person name="Riley R."/>
            <person name="Barry K."/>
            <person name="Blanchette R.A."/>
            <person name="Henrissat B."/>
            <person name="Martinez A.T."/>
            <person name="Otillar R."/>
            <person name="Spatafora J.W."/>
            <person name="Yadav J.S."/>
            <person name="Aerts A."/>
            <person name="Benoit I."/>
            <person name="Boyd A."/>
            <person name="Carlson A."/>
            <person name="Copeland A."/>
            <person name="Coutinho P.M."/>
            <person name="de Vries R.P."/>
            <person name="Ferreira P."/>
            <person name="Findley K."/>
            <person name="Foster B."/>
            <person name="Gaskell J."/>
            <person name="Glotzer D."/>
            <person name="Gorecki P."/>
            <person name="Heitman J."/>
            <person name="Hesse C."/>
            <person name="Hori C."/>
            <person name="Igarashi K."/>
            <person name="Jurgens J.A."/>
            <person name="Kallen N."/>
            <person name="Kersten P."/>
            <person name="Kohler A."/>
            <person name="Kuees U."/>
            <person name="Kumar T.K.A."/>
            <person name="Kuo A."/>
            <person name="LaButti K."/>
            <person name="Larrondo L.F."/>
            <person name="Lindquist E."/>
            <person name="Ling A."/>
            <person name="Lombard V."/>
            <person name="Lucas S."/>
            <person name="Lundell T."/>
            <person name="Martin R."/>
            <person name="McLaughlin D.J."/>
            <person name="Morgenstern I."/>
            <person name="Morin E."/>
            <person name="Murat C."/>
            <person name="Nagy L.G."/>
            <person name="Nolan M."/>
            <person name="Ohm R.A."/>
            <person name="Patyshakuliyeva A."/>
            <person name="Rokas A."/>
            <person name="Ruiz-Duenas F.J."/>
            <person name="Sabat G."/>
            <person name="Salamov A."/>
            <person name="Samejima M."/>
            <person name="Schmutz J."/>
            <person name="Slot J.C."/>
            <person name="St John F."/>
            <person name="Stenlid J."/>
            <person name="Sun H."/>
            <person name="Sun S."/>
            <person name="Syed K."/>
            <person name="Tsang A."/>
            <person name="Wiebenga A."/>
            <person name="Young D."/>
            <person name="Pisabarro A."/>
            <person name="Eastwood D.C."/>
            <person name="Martin F."/>
            <person name="Cullen D."/>
            <person name="Grigoriev I.V."/>
            <person name="Hibbett D.S."/>
        </authorList>
    </citation>
    <scope>NUCLEOTIDE SEQUENCE</scope>
    <source>
        <strain evidence="3">FP-58527</strain>
    </source>
</reference>
<feature type="compositionally biased region" description="Low complexity" evidence="1">
    <location>
        <begin position="1"/>
        <end position="10"/>
    </location>
</feature>
<feature type="compositionally biased region" description="Acidic residues" evidence="1">
    <location>
        <begin position="211"/>
        <end position="227"/>
    </location>
</feature>
<dbReference type="Gene3D" id="3.40.50.10810">
    <property type="entry name" value="Tandem AAA-ATPase domain"/>
    <property type="match status" value="1"/>
</dbReference>
<dbReference type="AlphaFoldDB" id="S8DM91"/>
<feature type="compositionally biased region" description="Acidic residues" evidence="1">
    <location>
        <begin position="169"/>
        <end position="184"/>
    </location>
</feature>
<dbReference type="Proteomes" id="UP000015241">
    <property type="component" value="Unassembled WGS sequence"/>
</dbReference>
<protein>
    <submittedName>
        <fullName evidence="2">Uncharacterized protein</fullName>
    </submittedName>
</protein>
<keyword evidence="3" id="KW-1185">Reference proteome</keyword>
<name>S8DM91_FOMSC</name>
<dbReference type="InParanoid" id="S8DM91"/>
<dbReference type="OrthoDB" id="2682014at2759"/>